<comment type="caution">
    <text evidence="2">The sequence shown here is derived from an EMBL/GenBank/DDBJ whole genome shotgun (WGS) entry which is preliminary data.</text>
</comment>
<accession>A0A1B8ZRZ5</accession>
<protein>
    <submittedName>
        <fullName evidence="2">Peptidase M23</fullName>
    </submittedName>
</protein>
<dbReference type="GO" id="GO:0004222">
    <property type="term" value="F:metalloendopeptidase activity"/>
    <property type="evidence" value="ECO:0007669"/>
    <property type="project" value="TreeGrafter"/>
</dbReference>
<dbReference type="Proteomes" id="UP000093432">
    <property type="component" value="Unassembled WGS sequence"/>
</dbReference>
<dbReference type="CDD" id="cd12797">
    <property type="entry name" value="M23_peptidase"/>
    <property type="match status" value="1"/>
</dbReference>
<feature type="domain" description="M23ase beta-sheet core" evidence="1">
    <location>
        <begin position="142"/>
        <end position="238"/>
    </location>
</feature>
<dbReference type="PANTHER" id="PTHR21666">
    <property type="entry name" value="PEPTIDASE-RELATED"/>
    <property type="match status" value="1"/>
</dbReference>
<dbReference type="InterPro" id="IPR050570">
    <property type="entry name" value="Cell_wall_metabolism_enzyme"/>
</dbReference>
<evidence type="ECO:0000313" key="3">
    <source>
        <dbReference type="Proteomes" id="UP000093432"/>
    </source>
</evidence>
<dbReference type="Gene3D" id="2.70.70.10">
    <property type="entry name" value="Glucose Permease (Domain IIA)"/>
    <property type="match status" value="1"/>
</dbReference>
<evidence type="ECO:0000313" key="2">
    <source>
        <dbReference type="EMBL" id="OCA74366.1"/>
    </source>
</evidence>
<dbReference type="RefSeq" id="WP_065398355.1">
    <property type="nucleotide sequence ID" value="NZ_MAYG01000001.1"/>
</dbReference>
<dbReference type="OrthoDB" id="9809488at2"/>
<evidence type="ECO:0000259" key="1">
    <source>
        <dbReference type="Pfam" id="PF01551"/>
    </source>
</evidence>
<dbReference type="InterPro" id="IPR011055">
    <property type="entry name" value="Dup_hybrid_motif"/>
</dbReference>
<dbReference type="Pfam" id="PF01551">
    <property type="entry name" value="Peptidase_M23"/>
    <property type="match status" value="1"/>
</dbReference>
<dbReference type="EMBL" id="MAYG01000001">
    <property type="protein sequence ID" value="OCA74366.1"/>
    <property type="molecule type" value="Genomic_DNA"/>
</dbReference>
<dbReference type="STRING" id="651561.BBI00_08485"/>
<dbReference type="AlphaFoldDB" id="A0A1B8ZRZ5"/>
<proteinExistence type="predicted"/>
<dbReference type="PANTHER" id="PTHR21666:SF270">
    <property type="entry name" value="MUREIN HYDROLASE ACTIVATOR ENVC"/>
    <property type="match status" value="1"/>
</dbReference>
<reference evidence="3" key="1">
    <citation type="submission" date="2016-07" db="EMBL/GenBank/DDBJ databases">
        <authorList>
            <person name="Florea S."/>
            <person name="Webb J.S."/>
            <person name="Jaromczyk J."/>
            <person name="Schardl C.L."/>
        </authorList>
    </citation>
    <scope>NUCLEOTIDE SEQUENCE [LARGE SCALE GENOMIC DNA]</scope>
    <source>
        <strain evidence="3">CC-VM-7</strain>
    </source>
</reference>
<dbReference type="InterPro" id="IPR016047">
    <property type="entry name" value="M23ase_b-sheet_dom"/>
</dbReference>
<organism evidence="2 3">
    <name type="scientific">Chryseobacterium arthrosphaerae</name>
    <dbReference type="NCBI Taxonomy" id="651561"/>
    <lineage>
        <taxon>Bacteria</taxon>
        <taxon>Pseudomonadati</taxon>
        <taxon>Bacteroidota</taxon>
        <taxon>Flavobacteriia</taxon>
        <taxon>Flavobacteriales</taxon>
        <taxon>Weeksellaceae</taxon>
        <taxon>Chryseobacterium group</taxon>
        <taxon>Chryseobacterium</taxon>
    </lineage>
</organism>
<sequence>MKKILIAGLLLQFITLLSQKNIRIYHEKKGDTLTLYADNLETYPMSLVFSGSPEVENMKIPVLFKKIQVVSAQSKKNTIAYFVVDDKTKGWKVKKVPGYVMYIGDVTLKNYHKEYQYDLPFRKGKSFNVYQGYNGSFSHQNENSVDFSMPEGTEIIAAREGVVVDFVSHNNKGCPTRNCIDQANYITILHPDGTFAQYYHLKQNGIKVNIGDQVKKGDMIGLSGNTGWSKGPHLHFVCYLPRVEEEKYRETLKTLFRTGNGTKAEFLVEKKTYSKGY</sequence>
<dbReference type="SUPFAM" id="SSF51261">
    <property type="entry name" value="Duplicated hybrid motif"/>
    <property type="match status" value="1"/>
</dbReference>
<name>A0A1B8ZRZ5_9FLAO</name>
<gene>
    <name evidence="2" type="ORF">BBI00_08485</name>
</gene>